<dbReference type="InterPro" id="IPR039554">
    <property type="entry name" value="HigA2-like_HTH"/>
</dbReference>
<reference evidence="2 3" key="1">
    <citation type="submission" date="2023-11" db="EMBL/GenBank/DDBJ databases">
        <title>A Novel Polar Bacteriovorax (B. antarcticus) Isolated from the Biocrust in Antarctica.</title>
        <authorList>
            <person name="Mun W."/>
            <person name="Choi S.Y."/>
            <person name="Mitchell R.J."/>
        </authorList>
    </citation>
    <scope>NUCLEOTIDE SEQUENCE [LARGE SCALE GENOMIC DNA]</scope>
    <source>
        <strain evidence="2 3">PP10</strain>
    </source>
</reference>
<evidence type="ECO:0000259" key="1">
    <source>
        <dbReference type="Pfam" id="PF13744"/>
    </source>
</evidence>
<gene>
    <name evidence="2" type="ORF">SHI21_19050</name>
</gene>
<feature type="domain" description="HigA2-like helix-turn-helix" evidence="1">
    <location>
        <begin position="35"/>
        <end position="99"/>
    </location>
</feature>
<dbReference type="EMBL" id="JAYGJQ010000003">
    <property type="protein sequence ID" value="MEA9358341.1"/>
    <property type="molecule type" value="Genomic_DNA"/>
</dbReference>
<evidence type="ECO:0000313" key="3">
    <source>
        <dbReference type="Proteomes" id="UP001302274"/>
    </source>
</evidence>
<dbReference type="SUPFAM" id="SSF47413">
    <property type="entry name" value="lambda repressor-like DNA-binding domains"/>
    <property type="match status" value="1"/>
</dbReference>
<dbReference type="InterPro" id="IPR010982">
    <property type="entry name" value="Lambda_DNA-bd_dom_sf"/>
</dbReference>
<keyword evidence="3" id="KW-1185">Reference proteome</keyword>
<dbReference type="InterPro" id="IPR001387">
    <property type="entry name" value="Cro/C1-type_HTH"/>
</dbReference>
<dbReference type="Pfam" id="PF13744">
    <property type="entry name" value="HTH_37"/>
    <property type="match status" value="1"/>
</dbReference>
<dbReference type="Proteomes" id="UP001302274">
    <property type="component" value="Unassembled WGS sequence"/>
</dbReference>
<sequence length="100" mass="11546">MAFPDKKELSKIRKKLNKAKPSYALPENATKAEELKYALCEKFVIFILKNNITQIELAKRLDIGPARLNEIVKYKINLFTVDKLIDFAQRLDPNLQIKVA</sequence>
<protein>
    <submittedName>
        <fullName evidence="2">XRE family transcriptional regulator</fullName>
    </submittedName>
</protein>
<organism evidence="2 3">
    <name type="scientific">Bacteriovorax antarcticus</name>
    <dbReference type="NCBI Taxonomy" id="3088717"/>
    <lineage>
        <taxon>Bacteria</taxon>
        <taxon>Pseudomonadati</taxon>
        <taxon>Bdellovibrionota</taxon>
        <taxon>Bacteriovoracia</taxon>
        <taxon>Bacteriovoracales</taxon>
        <taxon>Bacteriovoracaceae</taxon>
        <taxon>Bacteriovorax</taxon>
    </lineage>
</organism>
<name>A0ABU5VZ82_9BACT</name>
<comment type="caution">
    <text evidence="2">The sequence shown here is derived from an EMBL/GenBank/DDBJ whole genome shotgun (WGS) entry which is preliminary data.</text>
</comment>
<evidence type="ECO:0000313" key="2">
    <source>
        <dbReference type="EMBL" id="MEA9358341.1"/>
    </source>
</evidence>
<proteinExistence type="predicted"/>
<accession>A0ABU5VZ82</accession>
<dbReference type="Gene3D" id="1.10.260.40">
    <property type="entry name" value="lambda repressor-like DNA-binding domains"/>
    <property type="match status" value="1"/>
</dbReference>
<dbReference type="CDD" id="cd00093">
    <property type="entry name" value="HTH_XRE"/>
    <property type="match status" value="1"/>
</dbReference>
<dbReference type="RefSeq" id="WP_323578696.1">
    <property type="nucleotide sequence ID" value="NZ_JAYGJQ010000003.1"/>
</dbReference>